<evidence type="ECO:0000256" key="1">
    <source>
        <dbReference type="SAM" id="MobiDB-lite"/>
    </source>
</evidence>
<feature type="region of interest" description="Disordered" evidence="1">
    <location>
        <begin position="19"/>
        <end position="42"/>
    </location>
</feature>
<dbReference type="OrthoDB" id="2653816at2759"/>
<sequence length="210" mass="22856">MAWELDEYAQALLALAHSQPSNLPTPSSTPSAPSANSLFGPPPHIYSGQHVWGDQAYRTMQHQPLVHSTTANSTTGVTTRGVDDHDVGLDYYGNHGWGGEAQTALLSLPLVRPEPRTPMPTKKPRGSTTKAMQTNTKADENIFPPDVNLEDGGDPVDEVMQTTCWSADKKTLLFECILGPDSDNIFELLKIALKAAFEKASLNFVCEIHT</sequence>
<protein>
    <submittedName>
        <fullName evidence="2">Uncharacterized protein</fullName>
    </submittedName>
</protein>
<evidence type="ECO:0000313" key="2">
    <source>
        <dbReference type="EMBL" id="KAG2107648.1"/>
    </source>
</evidence>
<dbReference type="Proteomes" id="UP000823399">
    <property type="component" value="Unassembled WGS sequence"/>
</dbReference>
<comment type="caution">
    <text evidence="2">The sequence shown here is derived from an EMBL/GenBank/DDBJ whole genome shotgun (WGS) entry which is preliminary data.</text>
</comment>
<feature type="region of interest" description="Disordered" evidence="1">
    <location>
        <begin position="112"/>
        <end position="133"/>
    </location>
</feature>
<evidence type="ECO:0000313" key="3">
    <source>
        <dbReference type="Proteomes" id="UP000823399"/>
    </source>
</evidence>
<name>A0A9P7F569_9AGAM</name>
<gene>
    <name evidence="2" type="ORF">F5147DRAFT_774097</name>
</gene>
<dbReference type="EMBL" id="JABBWM010000030">
    <property type="protein sequence ID" value="KAG2107648.1"/>
    <property type="molecule type" value="Genomic_DNA"/>
</dbReference>
<dbReference type="RefSeq" id="XP_041292379.1">
    <property type="nucleotide sequence ID" value="XM_041441560.1"/>
</dbReference>
<dbReference type="GeneID" id="64703819"/>
<dbReference type="AlphaFoldDB" id="A0A9P7F569"/>
<accession>A0A9P7F569</accession>
<keyword evidence="3" id="KW-1185">Reference proteome</keyword>
<reference evidence="2" key="1">
    <citation type="journal article" date="2020" name="New Phytol.">
        <title>Comparative genomics reveals dynamic genome evolution in host specialist ectomycorrhizal fungi.</title>
        <authorList>
            <person name="Lofgren L.A."/>
            <person name="Nguyen N.H."/>
            <person name="Vilgalys R."/>
            <person name="Ruytinx J."/>
            <person name="Liao H.L."/>
            <person name="Branco S."/>
            <person name="Kuo A."/>
            <person name="LaButti K."/>
            <person name="Lipzen A."/>
            <person name="Andreopoulos W."/>
            <person name="Pangilinan J."/>
            <person name="Riley R."/>
            <person name="Hundley H."/>
            <person name="Na H."/>
            <person name="Barry K."/>
            <person name="Grigoriev I.V."/>
            <person name="Stajich J.E."/>
            <person name="Kennedy P.G."/>
        </authorList>
    </citation>
    <scope>NUCLEOTIDE SEQUENCE</scope>
    <source>
        <strain evidence="2">FC423</strain>
    </source>
</reference>
<feature type="compositionally biased region" description="Low complexity" evidence="1">
    <location>
        <begin position="20"/>
        <end position="38"/>
    </location>
</feature>
<organism evidence="2 3">
    <name type="scientific">Suillus discolor</name>
    <dbReference type="NCBI Taxonomy" id="1912936"/>
    <lineage>
        <taxon>Eukaryota</taxon>
        <taxon>Fungi</taxon>
        <taxon>Dikarya</taxon>
        <taxon>Basidiomycota</taxon>
        <taxon>Agaricomycotina</taxon>
        <taxon>Agaricomycetes</taxon>
        <taxon>Agaricomycetidae</taxon>
        <taxon>Boletales</taxon>
        <taxon>Suillineae</taxon>
        <taxon>Suillaceae</taxon>
        <taxon>Suillus</taxon>
    </lineage>
</organism>
<proteinExistence type="predicted"/>